<dbReference type="Pfam" id="PF13414">
    <property type="entry name" value="TPR_11"/>
    <property type="match status" value="1"/>
</dbReference>
<gene>
    <name evidence="3" type="primary">LOC101236737</name>
</gene>
<dbReference type="InterPro" id="IPR019734">
    <property type="entry name" value="TPR_rpt"/>
</dbReference>
<keyword evidence="2" id="KW-1185">Reference proteome</keyword>
<dbReference type="InterPro" id="IPR016024">
    <property type="entry name" value="ARM-type_fold"/>
</dbReference>
<evidence type="ECO:0000313" key="2">
    <source>
        <dbReference type="Proteomes" id="UP001652625"/>
    </source>
</evidence>
<sequence>MATADEKELQMFLDKVDMVGSVIKNLNCDDKTVQEEAFKIADKYLEKNTEKTCVDRSIINKQQDVSDSIMTFDKPEMSQEEFICSMEKDIEERNLRKARNTENALIWKEKGNKHFVQNENTDAVRCYSEAIQLVPDNIVHYTNRAQAYLKLKQYGEALNDCDTALKLDKRSVKALVLKGRTLGSLKNFDQALTIFNKVLAIDPKQTKMINNYIDETRALQQLNIDEEKTLSLYSNDEDDNAKKIHNNINRLRKGCQSDLQQIISVLCDLKDAVKTNELRTLFRIRNGFNIINENATLRKILTSCNSLSKDEVEIAVILVELFSSTSLDNAYNSELICQQEVILNTVSFFLQTESTLRSVFESVQFIYRLSQFPKTRTRIVKLNSFQSIFDNLLRIINDGGDVAIIATGSLNNFALEASFLVKFQERLLQSFIPNVINMMVLLYSSHDKQSAKVFPMIASSISTISNIFREKHLRLLYNNDMHIWKVTLSLIKVYMKSEDSHELRVVEACVGMLMNLSASSASFSKDVVFQVSEMLPNLLVCKSEKVVERICGTLSHVLDKNTLLLENIINTNIYKIFFQLIKGSYTDVQKHLIKCLVILTNQNDSVVQNIYSEKVLKILLRFLLLDDCTVVGNTALCLSHCSKNKNIVSSLIHTTIIKDLLIGATNDTFPKNARHNCALAIGKYAIADQRYLEQLRTLHGMEILHQVIKENNLV</sequence>
<dbReference type="Gene3D" id="1.25.40.10">
    <property type="entry name" value="Tetratricopeptide repeat domain"/>
    <property type="match status" value="1"/>
</dbReference>
<dbReference type="SUPFAM" id="SSF48452">
    <property type="entry name" value="TPR-like"/>
    <property type="match status" value="1"/>
</dbReference>
<organism evidence="2 3">
    <name type="scientific">Hydra vulgaris</name>
    <name type="common">Hydra</name>
    <name type="synonym">Hydra attenuata</name>
    <dbReference type="NCBI Taxonomy" id="6087"/>
    <lineage>
        <taxon>Eukaryota</taxon>
        <taxon>Metazoa</taxon>
        <taxon>Cnidaria</taxon>
        <taxon>Hydrozoa</taxon>
        <taxon>Hydroidolina</taxon>
        <taxon>Anthoathecata</taxon>
        <taxon>Aplanulata</taxon>
        <taxon>Hydridae</taxon>
        <taxon>Hydra</taxon>
    </lineage>
</organism>
<dbReference type="RefSeq" id="XP_065644364.1">
    <property type="nucleotide sequence ID" value="XM_065788292.1"/>
</dbReference>
<dbReference type="Proteomes" id="UP001652625">
    <property type="component" value="Chromosome 01"/>
</dbReference>
<dbReference type="PANTHER" id="PTHR46540">
    <property type="entry name" value="TETRATRICOPEPTIDE REPEAT PROTEIN 12"/>
    <property type="match status" value="1"/>
</dbReference>
<dbReference type="InterPro" id="IPR011990">
    <property type="entry name" value="TPR-like_helical_dom_sf"/>
</dbReference>
<dbReference type="Gene3D" id="1.25.10.10">
    <property type="entry name" value="Leucine-rich Repeat Variant"/>
    <property type="match status" value="2"/>
</dbReference>
<name>A0ABM4B688_HYDVU</name>
<dbReference type="Pfam" id="PF13181">
    <property type="entry name" value="TPR_8"/>
    <property type="match status" value="1"/>
</dbReference>
<dbReference type="GeneID" id="101236737"/>
<dbReference type="SUPFAM" id="SSF48371">
    <property type="entry name" value="ARM repeat"/>
    <property type="match status" value="1"/>
</dbReference>
<protein>
    <submittedName>
        <fullName evidence="3">Tetratricopeptide repeat protein 12 isoform X2</fullName>
    </submittedName>
</protein>
<keyword evidence="1" id="KW-0802">TPR repeat</keyword>
<feature type="repeat" description="TPR" evidence="1">
    <location>
        <begin position="138"/>
        <end position="171"/>
    </location>
</feature>
<feature type="repeat" description="TPR" evidence="1">
    <location>
        <begin position="104"/>
        <end position="137"/>
    </location>
</feature>
<evidence type="ECO:0000313" key="3">
    <source>
        <dbReference type="RefSeq" id="XP_065644364.1"/>
    </source>
</evidence>
<evidence type="ECO:0000256" key="1">
    <source>
        <dbReference type="PROSITE-ProRule" id="PRU00339"/>
    </source>
</evidence>
<reference evidence="3" key="2">
    <citation type="submission" date="2025-08" db="UniProtKB">
        <authorList>
            <consortium name="RefSeq"/>
        </authorList>
    </citation>
    <scope>IDENTIFICATION</scope>
</reference>
<reference evidence="2" key="1">
    <citation type="submission" date="2025-05" db="UniProtKB">
        <authorList>
            <consortium name="RefSeq"/>
        </authorList>
    </citation>
    <scope>NUCLEOTIDE SEQUENCE [LARGE SCALE GENOMIC DNA]</scope>
</reference>
<dbReference type="InterPro" id="IPR011989">
    <property type="entry name" value="ARM-like"/>
</dbReference>
<dbReference type="SMART" id="SM00028">
    <property type="entry name" value="TPR"/>
    <property type="match status" value="3"/>
</dbReference>
<accession>A0ABM4B688</accession>
<feature type="repeat" description="TPR" evidence="1">
    <location>
        <begin position="172"/>
        <end position="205"/>
    </location>
</feature>
<dbReference type="PROSITE" id="PS50005">
    <property type="entry name" value="TPR"/>
    <property type="match status" value="3"/>
</dbReference>
<dbReference type="InterPro" id="IPR043195">
    <property type="entry name" value="TTC12"/>
</dbReference>
<proteinExistence type="predicted"/>
<dbReference type="PANTHER" id="PTHR46540:SF1">
    <property type="entry name" value="TETRATRICOPEPTIDE REPEAT PROTEIN 12"/>
    <property type="match status" value="1"/>
</dbReference>